<feature type="transmembrane region" description="Helical" evidence="1">
    <location>
        <begin position="194"/>
        <end position="219"/>
    </location>
</feature>
<feature type="transmembrane region" description="Helical" evidence="1">
    <location>
        <begin position="388"/>
        <end position="404"/>
    </location>
</feature>
<proteinExistence type="predicted"/>
<accession>A0ABS2KXZ9</accession>
<feature type="transmembrane region" description="Helical" evidence="1">
    <location>
        <begin position="231"/>
        <end position="254"/>
    </location>
</feature>
<organism evidence="2 3">
    <name type="scientific">Rhodococcoides corynebacterioides</name>
    <dbReference type="NCBI Taxonomy" id="53972"/>
    <lineage>
        <taxon>Bacteria</taxon>
        <taxon>Bacillati</taxon>
        <taxon>Actinomycetota</taxon>
        <taxon>Actinomycetes</taxon>
        <taxon>Mycobacteriales</taxon>
        <taxon>Nocardiaceae</taxon>
        <taxon>Rhodococcoides</taxon>
    </lineage>
</organism>
<keyword evidence="3" id="KW-1185">Reference proteome</keyword>
<feature type="transmembrane region" description="Helical" evidence="1">
    <location>
        <begin position="703"/>
        <end position="723"/>
    </location>
</feature>
<evidence type="ECO:0000256" key="1">
    <source>
        <dbReference type="SAM" id="Phobius"/>
    </source>
</evidence>
<feature type="transmembrane region" description="Helical" evidence="1">
    <location>
        <begin position="20"/>
        <end position="37"/>
    </location>
</feature>
<feature type="transmembrane region" description="Helical" evidence="1">
    <location>
        <begin position="107"/>
        <end position="127"/>
    </location>
</feature>
<evidence type="ECO:0000313" key="3">
    <source>
        <dbReference type="Proteomes" id="UP000703038"/>
    </source>
</evidence>
<sequence length="747" mass="80335">MTHTPVVTSVETSRRERWSWGLGSGVVVVLGFVAILVSDHRFFYLDDTESGAVGNWLALGRLLREGQFLPLVTTQWMAGNYPVEGQGGLWNPVQMIVNLISPSVDDLALLAAVVKIFFAVVLAIGVYRVALEYGSRPSWAAVAATATPFAGFTLFFEQPSWVTSLIGMAWVINAWASAVRYARGTSGPLPVFAFLYLAISVGYVHAALMAGVAAGAVMIGEYLRARALMPVLRLGAVSIAAALCGAVTFLPGVLTSGVTWRSGAEGTLNDNFLVVPWSETFSASLPSAVTSMQSWSGETTTAPVTYVAWFLVPAMAFVDWRRVPTVVRELSGPLIVLGALLLYTAGPSDIGPIRWPGRLLPFVAVALLIIAAVLLSRFGTLRGLRGRLTAAGVITGVLLVRALSSGPQLAGRHLLSVVFVVVLGGVVVAVFRARRTTAATALLMVSVIPVALYQVHNYRPVLSEWDFPSSQQQARAEFPDWTGTTLQLGDRALSDRSPEEATDRWRAQVYGNYAKVLDLDYVSAYTPVGHEAFAELLCVAYEGTTCTDAYRNVFRPDVYTGRTTADLMLLDRVVVQKAQYPMWRQMPVPRGWRWVDVPRPQSDQVAVLERVDGPVSTQEGTVSATVNADVEPVRSSDVDETLRVSSAAGGSVIFARLAWPGYTATLNGQPLQTKGLGDTFLYVDLPPGTTDADLELTFRPPGFRLGLAAMGAGIVVLLGLVVLDVRRRFSARPQSAARSSATGPSAL</sequence>
<dbReference type="RefSeq" id="WP_204869533.1">
    <property type="nucleotide sequence ID" value="NZ_JAFBBK010000001.1"/>
</dbReference>
<gene>
    <name evidence="2" type="ORF">JOE42_003547</name>
</gene>
<feature type="transmembrane region" description="Helical" evidence="1">
    <location>
        <begin position="410"/>
        <end position="431"/>
    </location>
</feature>
<reference evidence="2 3" key="1">
    <citation type="submission" date="2021-01" db="EMBL/GenBank/DDBJ databases">
        <title>Genomics of switchgrass bacterial isolates.</title>
        <authorList>
            <person name="Shade A."/>
        </authorList>
    </citation>
    <scope>NUCLEOTIDE SEQUENCE [LARGE SCALE GENOMIC DNA]</scope>
    <source>
        <strain evidence="2 3">PvP111</strain>
    </source>
</reference>
<evidence type="ECO:0000313" key="2">
    <source>
        <dbReference type="EMBL" id="MBM7416814.1"/>
    </source>
</evidence>
<feature type="transmembrane region" description="Helical" evidence="1">
    <location>
        <begin position="139"/>
        <end position="156"/>
    </location>
</feature>
<keyword evidence="1" id="KW-0472">Membrane</keyword>
<feature type="transmembrane region" description="Helical" evidence="1">
    <location>
        <begin position="330"/>
        <end position="346"/>
    </location>
</feature>
<keyword evidence="1" id="KW-1133">Transmembrane helix</keyword>
<feature type="transmembrane region" description="Helical" evidence="1">
    <location>
        <begin position="161"/>
        <end position="182"/>
    </location>
</feature>
<dbReference type="Proteomes" id="UP000703038">
    <property type="component" value="Unassembled WGS sequence"/>
</dbReference>
<name>A0ABS2KXZ9_9NOCA</name>
<comment type="caution">
    <text evidence="2">The sequence shown here is derived from an EMBL/GenBank/DDBJ whole genome shotgun (WGS) entry which is preliminary data.</text>
</comment>
<keyword evidence="1" id="KW-0812">Transmembrane</keyword>
<feature type="transmembrane region" description="Helical" evidence="1">
    <location>
        <begin position="358"/>
        <end position="376"/>
    </location>
</feature>
<protein>
    <submittedName>
        <fullName evidence="2">Uncharacterized protein YbdZ (MbtH family)</fullName>
    </submittedName>
</protein>
<feature type="transmembrane region" description="Helical" evidence="1">
    <location>
        <begin position="438"/>
        <end position="455"/>
    </location>
</feature>
<dbReference type="EMBL" id="JAFBBK010000001">
    <property type="protein sequence ID" value="MBM7416814.1"/>
    <property type="molecule type" value="Genomic_DNA"/>
</dbReference>